<dbReference type="EMBL" id="CACVBS010000038">
    <property type="protein sequence ID" value="CAA7263076.1"/>
    <property type="molecule type" value="Genomic_DNA"/>
</dbReference>
<protein>
    <recommendedName>
        <fullName evidence="5">Secreted protein</fullName>
    </recommendedName>
</protein>
<reference evidence="3 4" key="1">
    <citation type="submission" date="2020-01" db="EMBL/GenBank/DDBJ databases">
        <authorList>
            <person name="Gupta K D."/>
        </authorList>
    </citation>
    <scope>NUCLEOTIDE SEQUENCE [LARGE SCALE GENOMIC DNA]</scope>
</reference>
<sequence>MQISSVYFSHPHLVIAALLAPIGGWAERDISNSACRIQELLEGLVPPSLPPLRGYSRTSPSRNNFSPNRAIQTRRTEQKPSSRARVDGLMLCLKTKWWDCGGGKQSS</sequence>
<organism evidence="3 4">
    <name type="scientific">Cyclocybe aegerita</name>
    <name type="common">Black poplar mushroom</name>
    <name type="synonym">Agrocybe aegerita</name>
    <dbReference type="NCBI Taxonomy" id="1973307"/>
    <lineage>
        <taxon>Eukaryota</taxon>
        <taxon>Fungi</taxon>
        <taxon>Dikarya</taxon>
        <taxon>Basidiomycota</taxon>
        <taxon>Agaricomycotina</taxon>
        <taxon>Agaricomycetes</taxon>
        <taxon>Agaricomycetidae</taxon>
        <taxon>Agaricales</taxon>
        <taxon>Agaricineae</taxon>
        <taxon>Bolbitiaceae</taxon>
        <taxon>Cyclocybe</taxon>
    </lineage>
</organism>
<dbReference type="Proteomes" id="UP000467700">
    <property type="component" value="Unassembled WGS sequence"/>
</dbReference>
<name>A0A8S0WAG1_CYCAE</name>
<proteinExistence type="predicted"/>
<evidence type="ECO:0000313" key="4">
    <source>
        <dbReference type="Proteomes" id="UP000467700"/>
    </source>
</evidence>
<feature type="chain" id="PRO_5035736414" description="Secreted protein" evidence="2">
    <location>
        <begin position="27"/>
        <end position="107"/>
    </location>
</feature>
<feature type="compositionally biased region" description="Polar residues" evidence="1">
    <location>
        <begin position="56"/>
        <end position="73"/>
    </location>
</feature>
<feature type="region of interest" description="Disordered" evidence="1">
    <location>
        <begin position="48"/>
        <end position="82"/>
    </location>
</feature>
<accession>A0A8S0WAG1</accession>
<evidence type="ECO:0000313" key="3">
    <source>
        <dbReference type="EMBL" id="CAA7263076.1"/>
    </source>
</evidence>
<gene>
    <name evidence="3" type="ORF">AAE3_LOCUS5477</name>
</gene>
<comment type="caution">
    <text evidence="3">The sequence shown here is derived from an EMBL/GenBank/DDBJ whole genome shotgun (WGS) entry which is preliminary data.</text>
</comment>
<keyword evidence="4" id="KW-1185">Reference proteome</keyword>
<dbReference type="AlphaFoldDB" id="A0A8S0WAG1"/>
<feature type="signal peptide" evidence="2">
    <location>
        <begin position="1"/>
        <end position="26"/>
    </location>
</feature>
<evidence type="ECO:0008006" key="5">
    <source>
        <dbReference type="Google" id="ProtNLM"/>
    </source>
</evidence>
<evidence type="ECO:0000256" key="1">
    <source>
        <dbReference type="SAM" id="MobiDB-lite"/>
    </source>
</evidence>
<evidence type="ECO:0000256" key="2">
    <source>
        <dbReference type="SAM" id="SignalP"/>
    </source>
</evidence>
<keyword evidence="2" id="KW-0732">Signal</keyword>